<feature type="compositionally biased region" description="Polar residues" evidence="1">
    <location>
        <begin position="509"/>
        <end position="521"/>
    </location>
</feature>
<feature type="compositionally biased region" description="Acidic residues" evidence="1">
    <location>
        <begin position="464"/>
        <end position="477"/>
    </location>
</feature>
<gene>
    <name evidence="3" type="ORF">CEUSTIGMA_g4147.t1</name>
</gene>
<dbReference type="InterPro" id="IPR003347">
    <property type="entry name" value="JmjC_dom"/>
</dbReference>
<feature type="compositionally biased region" description="Low complexity" evidence="1">
    <location>
        <begin position="771"/>
        <end position="784"/>
    </location>
</feature>
<feature type="compositionally biased region" description="Acidic residues" evidence="1">
    <location>
        <begin position="785"/>
        <end position="811"/>
    </location>
</feature>
<dbReference type="STRING" id="1157962.A0A250X0U0"/>
<protein>
    <recommendedName>
        <fullName evidence="2">JmjC domain-containing protein</fullName>
    </recommendedName>
</protein>
<keyword evidence="4" id="KW-1185">Reference proteome</keyword>
<name>A0A250X0U0_9CHLO</name>
<comment type="caution">
    <text evidence="3">The sequence shown here is derived from an EMBL/GenBank/DDBJ whole genome shotgun (WGS) entry which is preliminary data.</text>
</comment>
<organism evidence="3 4">
    <name type="scientific">Chlamydomonas eustigma</name>
    <dbReference type="NCBI Taxonomy" id="1157962"/>
    <lineage>
        <taxon>Eukaryota</taxon>
        <taxon>Viridiplantae</taxon>
        <taxon>Chlorophyta</taxon>
        <taxon>core chlorophytes</taxon>
        <taxon>Chlorophyceae</taxon>
        <taxon>CS clade</taxon>
        <taxon>Chlamydomonadales</taxon>
        <taxon>Chlamydomonadaceae</taxon>
        <taxon>Chlamydomonas</taxon>
    </lineage>
</organism>
<evidence type="ECO:0000313" key="4">
    <source>
        <dbReference type="Proteomes" id="UP000232323"/>
    </source>
</evidence>
<dbReference type="AlphaFoldDB" id="A0A250X0U0"/>
<dbReference type="EMBL" id="BEGY01000019">
    <property type="protein sequence ID" value="GAX76701.1"/>
    <property type="molecule type" value="Genomic_DNA"/>
</dbReference>
<feature type="region of interest" description="Disordered" evidence="1">
    <location>
        <begin position="764"/>
        <end position="811"/>
    </location>
</feature>
<dbReference type="Gene3D" id="2.60.120.650">
    <property type="entry name" value="Cupin"/>
    <property type="match status" value="1"/>
</dbReference>
<sequence>MTLPSMPYAGAYDDEPLPNRCWRHGERTFSSTFHTLQYRLDQCMSESAAYQLCRSQASQLYKSMAAAPILDSKRNYVGEQHRIVTRAQALRLALEDLDSSIQHIPWSSPLVVADDGNCSLDPSPAAVYAEVKASGQGMERGEVTRYSALQSACLLLAALFERTPFSDTDIRKRVFSDFTILKRDFRHSHLRTLHGPTTSIDELFGSIKDLDKAGLADNLTGIVFDDWTVHKRVDAFLASDIPVEAMCLTQEGPVGKIACRLRTFVILAVLQERLLKELFETKFVGEPARGFEAMTMEDPMDQLDFVEAMVRNTPAAYAAGKGMYYAWLYAPEINTTPENWEAIFGKGSNRLPSLYDGVNVPDVVVADPTSDSGYSMDLPASFEQDFDQADAQAAVGFPWADDLIGKYLRKLREKKVGKSSNSVVGKRERVGKVPGHGISAAGNGHPRVTSNGHYAKKKVKKEEEEADDVGDSDSDDEYGQKRQSSLQPRQAVKSAEKPGEVQARRRSLRSATVASTPTTGKVKQEEGEDEVAGPGPGSAAAEKMSKKAPQRCGRKRADSAPPDEKLHLPLGVFLVGIITSSAYTNTQLHIEDLLLMSININIFGAPKIWWWLPQEHVPSFKAYAETLTLGGRHDLYTKAVAPFGMDKTLSPAEHRMPLTKLKEFGARRVIQMPGMAILTSPGYAFHFTVSMGLNIAESCNMFLEILGWNVDRLWTERPLEQYPDASNSMAQWMQDMGVLKVLGVDPGQLHATYPLPVRKGSTNAVAPSLGASTLPAPTSTTPDLPEVEEAAEEEEDDENFELPPDDLGYDV</sequence>
<reference evidence="3 4" key="1">
    <citation type="submission" date="2017-08" db="EMBL/GenBank/DDBJ databases">
        <title>Acidophilic green algal genome provides insights into adaptation to an acidic environment.</title>
        <authorList>
            <person name="Hirooka S."/>
            <person name="Hirose Y."/>
            <person name="Kanesaki Y."/>
            <person name="Higuchi S."/>
            <person name="Fujiwara T."/>
            <person name="Onuma R."/>
            <person name="Era A."/>
            <person name="Ohbayashi R."/>
            <person name="Uzuka A."/>
            <person name="Nozaki H."/>
            <person name="Yoshikawa H."/>
            <person name="Miyagishima S.Y."/>
        </authorList>
    </citation>
    <scope>NUCLEOTIDE SEQUENCE [LARGE SCALE GENOMIC DNA]</scope>
    <source>
        <strain evidence="3 4">NIES-2499</strain>
    </source>
</reference>
<feature type="compositionally biased region" description="Basic and acidic residues" evidence="1">
    <location>
        <begin position="494"/>
        <end position="503"/>
    </location>
</feature>
<evidence type="ECO:0000259" key="2">
    <source>
        <dbReference type="Pfam" id="PF02373"/>
    </source>
</evidence>
<dbReference type="Proteomes" id="UP000232323">
    <property type="component" value="Unassembled WGS sequence"/>
</dbReference>
<evidence type="ECO:0000256" key="1">
    <source>
        <dbReference type="SAM" id="MobiDB-lite"/>
    </source>
</evidence>
<accession>A0A250X0U0</accession>
<feature type="domain" description="JmjC" evidence="2">
    <location>
        <begin position="580"/>
        <end position="700"/>
    </location>
</feature>
<dbReference type="Pfam" id="PF02373">
    <property type="entry name" value="JmjC"/>
    <property type="match status" value="1"/>
</dbReference>
<feature type="region of interest" description="Disordered" evidence="1">
    <location>
        <begin position="418"/>
        <end position="563"/>
    </location>
</feature>
<evidence type="ECO:0000313" key="3">
    <source>
        <dbReference type="EMBL" id="GAX76701.1"/>
    </source>
</evidence>
<proteinExistence type="predicted"/>
<dbReference type="OrthoDB" id="545732at2759"/>